<evidence type="ECO:0000259" key="8">
    <source>
        <dbReference type="PROSITE" id="PS50928"/>
    </source>
</evidence>
<organism evidence="9 10">
    <name type="scientific">Candidatus Borkfalkia excrementavium</name>
    <dbReference type="NCBI Taxonomy" id="2838505"/>
    <lineage>
        <taxon>Bacteria</taxon>
        <taxon>Bacillati</taxon>
        <taxon>Bacillota</taxon>
        <taxon>Clostridia</taxon>
        <taxon>Christensenellales</taxon>
        <taxon>Christensenellaceae</taxon>
        <taxon>Candidatus Borkfalkia</taxon>
    </lineage>
</organism>
<dbReference type="InterPro" id="IPR000515">
    <property type="entry name" value="MetI-like"/>
</dbReference>
<keyword evidence="3" id="KW-1003">Cell membrane</keyword>
<evidence type="ECO:0000256" key="3">
    <source>
        <dbReference type="ARBA" id="ARBA00022475"/>
    </source>
</evidence>
<evidence type="ECO:0000313" key="10">
    <source>
        <dbReference type="Proteomes" id="UP000824135"/>
    </source>
</evidence>
<evidence type="ECO:0000256" key="4">
    <source>
        <dbReference type="ARBA" id="ARBA00022692"/>
    </source>
</evidence>
<comment type="subcellular location">
    <subcellularLocation>
        <location evidence="1">Cell membrane</location>
        <topology evidence="1">Multi-pass membrane protein</topology>
    </subcellularLocation>
</comment>
<feature type="transmembrane region" description="Helical" evidence="7">
    <location>
        <begin position="220"/>
        <end position="244"/>
    </location>
</feature>
<feature type="transmembrane region" description="Helical" evidence="7">
    <location>
        <begin position="27"/>
        <end position="47"/>
    </location>
</feature>
<dbReference type="PANTHER" id="PTHR30193:SF37">
    <property type="entry name" value="INNER MEMBRANE ABC TRANSPORTER PERMEASE PROTEIN YCJO"/>
    <property type="match status" value="1"/>
</dbReference>
<sequence>MAVPAESARQKRSSGVRGNKKKRNQTIFLICMMSLPFIQWLVFWLYVNLSSILLAFQDQRTDAWTTNNFVQFWEGLTSPYGEIKIAVRNTMYYFCANLFVIMPLSVIITYFIYKRILFFKGFRIIFYLPAIISAVAMVTSYMNFIDPRGPLGNIVEAFGGSLPPEGLLGKNSTATATIVVYSIWVGFCSNILLFGGAMTRIPVDVLESARLEGCGPFRELVQLIFPLIWSSVSTLIVFAFTGIFNSSGPILLFTNGSFETTTISFWIFQQVYGTGAVGGSGSYNLVSCAGLCFTLVGVPIILLIRWLLERVPTVEY</sequence>
<evidence type="ECO:0000256" key="6">
    <source>
        <dbReference type="ARBA" id="ARBA00023136"/>
    </source>
</evidence>
<keyword evidence="5 7" id="KW-1133">Transmembrane helix</keyword>
<gene>
    <name evidence="9" type="ORF">H9728_06705</name>
</gene>
<feature type="transmembrane region" description="Helical" evidence="7">
    <location>
        <begin position="178"/>
        <end position="199"/>
    </location>
</feature>
<feature type="transmembrane region" description="Helical" evidence="7">
    <location>
        <begin position="91"/>
        <end position="113"/>
    </location>
</feature>
<dbReference type="Proteomes" id="UP000824135">
    <property type="component" value="Unassembled WGS sequence"/>
</dbReference>
<keyword evidence="4 7" id="KW-0812">Transmembrane</keyword>
<evidence type="ECO:0000256" key="5">
    <source>
        <dbReference type="ARBA" id="ARBA00022989"/>
    </source>
</evidence>
<feature type="transmembrane region" description="Helical" evidence="7">
    <location>
        <begin position="283"/>
        <end position="308"/>
    </location>
</feature>
<name>A0A9D2CGB0_9FIRM</name>
<dbReference type="EMBL" id="DXCO01000040">
    <property type="protein sequence ID" value="HIY78719.1"/>
    <property type="molecule type" value="Genomic_DNA"/>
</dbReference>
<keyword evidence="2" id="KW-0813">Transport</keyword>
<dbReference type="PROSITE" id="PS50928">
    <property type="entry name" value="ABC_TM1"/>
    <property type="match status" value="1"/>
</dbReference>
<dbReference type="InterPro" id="IPR035906">
    <property type="entry name" value="MetI-like_sf"/>
</dbReference>
<dbReference type="InterPro" id="IPR051393">
    <property type="entry name" value="ABC_transporter_permease"/>
</dbReference>
<dbReference type="AlphaFoldDB" id="A0A9D2CGB0"/>
<keyword evidence="6 7" id="KW-0472">Membrane</keyword>
<protein>
    <submittedName>
        <fullName evidence="9">Sugar ABC transporter permease</fullName>
    </submittedName>
</protein>
<feature type="transmembrane region" description="Helical" evidence="7">
    <location>
        <begin position="125"/>
        <end position="144"/>
    </location>
</feature>
<proteinExistence type="predicted"/>
<dbReference type="SUPFAM" id="SSF161098">
    <property type="entry name" value="MetI-like"/>
    <property type="match status" value="1"/>
</dbReference>
<evidence type="ECO:0000256" key="1">
    <source>
        <dbReference type="ARBA" id="ARBA00004651"/>
    </source>
</evidence>
<evidence type="ECO:0000313" key="9">
    <source>
        <dbReference type="EMBL" id="HIY78719.1"/>
    </source>
</evidence>
<comment type="caution">
    <text evidence="9">The sequence shown here is derived from an EMBL/GenBank/DDBJ whole genome shotgun (WGS) entry which is preliminary data.</text>
</comment>
<reference evidence="9" key="1">
    <citation type="journal article" date="2021" name="PeerJ">
        <title>Extensive microbial diversity within the chicken gut microbiome revealed by metagenomics and culture.</title>
        <authorList>
            <person name="Gilroy R."/>
            <person name="Ravi A."/>
            <person name="Getino M."/>
            <person name="Pursley I."/>
            <person name="Horton D.L."/>
            <person name="Alikhan N.F."/>
            <person name="Baker D."/>
            <person name="Gharbi K."/>
            <person name="Hall N."/>
            <person name="Watson M."/>
            <person name="Adriaenssens E.M."/>
            <person name="Foster-Nyarko E."/>
            <person name="Jarju S."/>
            <person name="Secka A."/>
            <person name="Antonio M."/>
            <person name="Oren A."/>
            <person name="Chaudhuri R.R."/>
            <person name="La Ragione R."/>
            <person name="Hildebrand F."/>
            <person name="Pallen M.J."/>
        </authorList>
    </citation>
    <scope>NUCLEOTIDE SEQUENCE</scope>
    <source>
        <strain evidence="9">CHK199-9574</strain>
    </source>
</reference>
<evidence type="ECO:0000256" key="7">
    <source>
        <dbReference type="SAM" id="Phobius"/>
    </source>
</evidence>
<dbReference type="CDD" id="cd06261">
    <property type="entry name" value="TM_PBP2"/>
    <property type="match status" value="1"/>
</dbReference>
<dbReference type="Gene3D" id="1.10.3720.10">
    <property type="entry name" value="MetI-like"/>
    <property type="match status" value="1"/>
</dbReference>
<reference evidence="9" key="2">
    <citation type="submission" date="2021-04" db="EMBL/GenBank/DDBJ databases">
        <authorList>
            <person name="Gilroy R."/>
        </authorList>
    </citation>
    <scope>NUCLEOTIDE SEQUENCE</scope>
    <source>
        <strain evidence="9">CHK199-9574</strain>
    </source>
</reference>
<accession>A0A9D2CGB0</accession>
<feature type="domain" description="ABC transmembrane type-1" evidence="8">
    <location>
        <begin position="87"/>
        <end position="304"/>
    </location>
</feature>
<evidence type="ECO:0000256" key="2">
    <source>
        <dbReference type="ARBA" id="ARBA00022448"/>
    </source>
</evidence>
<dbReference type="GO" id="GO:0055085">
    <property type="term" value="P:transmembrane transport"/>
    <property type="evidence" value="ECO:0007669"/>
    <property type="project" value="InterPro"/>
</dbReference>
<dbReference type="PANTHER" id="PTHR30193">
    <property type="entry name" value="ABC TRANSPORTER PERMEASE PROTEIN"/>
    <property type="match status" value="1"/>
</dbReference>
<dbReference type="GO" id="GO:0005886">
    <property type="term" value="C:plasma membrane"/>
    <property type="evidence" value="ECO:0007669"/>
    <property type="project" value="UniProtKB-SubCell"/>
</dbReference>